<comment type="caution">
    <text evidence="1">The sequence shown here is derived from an EMBL/GenBank/DDBJ whole genome shotgun (WGS) entry which is preliminary data.</text>
</comment>
<evidence type="ECO:0000313" key="2">
    <source>
        <dbReference type="Proteomes" id="UP001232148"/>
    </source>
</evidence>
<gene>
    <name evidence="1" type="ORF">LX32DRAFT_38134</name>
</gene>
<dbReference type="EMBL" id="MU842924">
    <property type="protein sequence ID" value="KAK2026006.1"/>
    <property type="molecule type" value="Genomic_DNA"/>
</dbReference>
<sequence>MCSEEETGTRKVFQEFSYLPGTAAMLGLRLGGARSILRQGRKQINLDGRRLEEKSTESIAYWPATSSDLGTRRGRSGILGDTTVLANKLNPPPPAPGPRTPHGSCPFTTNAVHCSCDISHPCAYQ</sequence>
<name>A0AAD9LXI4_9PEZI</name>
<proteinExistence type="predicted"/>
<dbReference type="Proteomes" id="UP001232148">
    <property type="component" value="Unassembled WGS sequence"/>
</dbReference>
<reference evidence="1" key="1">
    <citation type="submission" date="2021-06" db="EMBL/GenBank/DDBJ databases">
        <title>Comparative genomics, transcriptomics and evolutionary studies reveal genomic signatures of adaptation to plant cell wall in hemibiotrophic fungi.</title>
        <authorList>
            <consortium name="DOE Joint Genome Institute"/>
            <person name="Baroncelli R."/>
            <person name="Diaz J.F."/>
            <person name="Benocci T."/>
            <person name="Peng M."/>
            <person name="Battaglia E."/>
            <person name="Haridas S."/>
            <person name="Andreopoulos W."/>
            <person name="Labutti K."/>
            <person name="Pangilinan J."/>
            <person name="Floch G.L."/>
            <person name="Makela M.R."/>
            <person name="Henrissat B."/>
            <person name="Grigoriev I.V."/>
            <person name="Crouch J.A."/>
            <person name="De Vries R.P."/>
            <person name="Sukno S.A."/>
            <person name="Thon M.R."/>
        </authorList>
    </citation>
    <scope>NUCLEOTIDE SEQUENCE</scope>
    <source>
        <strain evidence="1">MAFF235873</strain>
    </source>
</reference>
<organism evidence="1 2">
    <name type="scientific">Colletotrichum zoysiae</name>
    <dbReference type="NCBI Taxonomy" id="1216348"/>
    <lineage>
        <taxon>Eukaryota</taxon>
        <taxon>Fungi</taxon>
        <taxon>Dikarya</taxon>
        <taxon>Ascomycota</taxon>
        <taxon>Pezizomycotina</taxon>
        <taxon>Sordariomycetes</taxon>
        <taxon>Hypocreomycetidae</taxon>
        <taxon>Glomerellales</taxon>
        <taxon>Glomerellaceae</taxon>
        <taxon>Colletotrichum</taxon>
        <taxon>Colletotrichum graminicola species complex</taxon>
    </lineage>
</organism>
<accession>A0AAD9LXI4</accession>
<dbReference type="AlphaFoldDB" id="A0AAD9LXI4"/>
<evidence type="ECO:0000313" key="1">
    <source>
        <dbReference type="EMBL" id="KAK2026006.1"/>
    </source>
</evidence>
<protein>
    <submittedName>
        <fullName evidence="1">Uncharacterized protein</fullName>
    </submittedName>
</protein>
<keyword evidence="2" id="KW-1185">Reference proteome</keyword>